<accession>A0ABM7ZD32</accession>
<evidence type="ECO:0000313" key="1">
    <source>
        <dbReference type="EMBL" id="BDL42607.1"/>
    </source>
</evidence>
<proteinExistence type="predicted"/>
<dbReference type="Proteomes" id="UP001062263">
    <property type="component" value="Chromosome"/>
</dbReference>
<gene>
    <name evidence="1" type="ORF">Abiwalacus_01810</name>
</gene>
<organism evidence="1 2">
    <name type="scientific">Akkermansia biwaensis</name>
    <dbReference type="NCBI Taxonomy" id="2946555"/>
    <lineage>
        <taxon>Bacteria</taxon>
        <taxon>Pseudomonadati</taxon>
        <taxon>Verrucomicrobiota</taxon>
        <taxon>Verrucomicrobiia</taxon>
        <taxon>Verrucomicrobiales</taxon>
        <taxon>Akkermansiaceae</taxon>
        <taxon>Akkermansia</taxon>
    </lineage>
</organism>
<name>A0ABM7ZD32_9BACT</name>
<evidence type="ECO:0000313" key="2">
    <source>
        <dbReference type="Proteomes" id="UP001062263"/>
    </source>
</evidence>
<dbReference type="EMBL" id="AP025943">
    <property type="protein sequence ID" value="BDL42607.1"/>
    <property type="molecule type" value="Genomic_DNA"/>
</dbReference>
<sequence>MSPDPEKIPKNVDLNTFLDVIREVLMGDCTRMEKNSTQNETQCQECEREIICLAYFYHEAEQIGMEVHCVGRTIPLVISKKYLLLNLN</sequence>
<protein>
    <submittedName>
        <fullName evidence="1">Uncharacterized protein</fullName>
    </submittedName>
</protein>
<reference evidence="1" key="1">
    <citation type="submission" date="2022-06" db="EMBL/GenBank/DDBJ databases">
        <title>Akkermansia biwalacus sp. nov., an anaerobic mucin-degrading bacterium isolated from human intestine.</title>
        <authorList>
            <person name="Kobayashi Y."/>
            <person name="Inoue S."/>
            <person name="Kawahara T."/>
            <person name="Kohda N."/>
        </authorList>
    </citation>
    <scope>NUCLEOTIDE SEQUENCE</scope>
    <source>
        <strain evidence="1">WON2089</strain>
    </source>
</reference>
<keyword evidence="2" id="KW-1185">Reference proteome</keyword>